<protein>
    <submittedName>
        <fullName evidence="2">Uncharacterized protein</fullName>
    </submittedName>
</protein>
<accession>A0A424YHN6</accession>
<proteinExistence type="predicted"/>
<name>A0A424YHN6_9FIRM</name>
<sequence>MDIQKERSQLNSKLKGLKARQESLEAQIKEIQNSDLDLKRPLEKLISHQEYNNALIKGLENELSACRKIEETLRGKLGELDSYEALARHDRNKDRLRKRFERTLVKVHESDNPIDEQEFLQQLAQVEQERRHG</sequence>
<reference evidence="2 3" key="1">
    <citation type="submission" date="2018-08" db="EMBL/GenBank/DDBJ databases">
        <title>The metabolism and importance of syntrophic acetate oxidation coupled to methane or sulfide production in haloalkaline environments.</title>
        <authorList>
            <person name="Timmers P.H.A."/>
            <person name="Vavourakis C.D."/>
            <person name="Sorokin D.Y."/>
            <person name="Sinninghe Damste J.S."/>
            <person name="Muyzer G."/>
            <person name="Stams A.J.M."/>
            <person name="Plugge C.M."/>
        </authorList>
    </citation>
    <scope>NUCLEOTIDE SEQUENCE [LARGE SCALE GENOMIC DNA]</scope>
    <source>
        <strain evidence="2">MSAO_Bac1</strain>
    </source>
</reference>
<comment type="caution">
    <text evidence="2">The sequence shown here is derived from an EMBL/GenBank/DDBJ whole genome shotgun (WGS) entry which is preliminary data.</text>
</comment>
<evidence type="ECO:0000313" key="3">
    <source>
        <dbReference type="Proteomes" id="UP000285138"/>
    </source>
</evidence>
<dbReference type="AlphaFoldDB" id="A0A424YHN6"/>
<gene>
    <name evidence="2" type="ORF">D5R97_01770</name>
</gene>
<evidence type="ECO:0000313" key="2">
    <source>
        <dbReference type="EMBL" id="RQD77725.1"/>
    </source>
</evidence>
<feature type="coiled-coil region" evidence="1">
    <location>
        <begin position="7"/>
        <end position="34"/>
    </location>
</feature>
<keyword evidence="1" id="KW-0175">Coiled coil</keyword>
<organism evidence="2 3">
    <name type="scientific">Candidatus Syntrophonatronum acetioxidans</name>
    <dbReference type="NCBI Taxonomy" id="1795816"/>
    <lineage>
        <taxon>Bacteria</taxon>
        <taxon>Bacillati</taxon>
        <taxon>Bacillota</taxon>
        <taxon>Clostridia</taxon>
        <taxon>Eubacteriales</taxon>
        <taxon>Syntrophomonadaceae</taxon>
        <taxon>Candidatus Syntrophonatronum</taxon>
    </lineage>
</organism>
<dbReference type="Proteomes" id="UP000285138">
    <property type="component" value="Unassembled WGS sequence"/>
</dbReference>
<evidence type="ECO:0000256" key="1">
    <source>
        <dbReference type="SAM" id="Coils"/>
    </source>
</evidence>
<dbReference type="EMBL" id="QZAA01000056">
    <property type="protein sequence ID" value="RQD77725.1"/>
    <property type="molecule type" value="Genomic_DNA"/>
</dbReference>